<dbReference type="RefSeq" id="WP_116479455.1">
    <property type="nucleotide sequence ID" value="NZ_QEKV01000001.1"/>
</dbReference>
<organism evidence="1 2">
    <name type="scientific">Ezakiella coagulans</name>
    <dbReference type="NCBI Taxonomy" id="46507"/>
    <lineage>
        <taxon>Bacteria</taxon>
        <taxon>Bacillati</taxon>
        <taxon>Bacillota</taxon>
        <taxon>Tissierellia</taxon>
        <taxon>Ezakiella</taxon>
    </lineage>
</organism>
<keyword evidence="2" id="KW-1185">Reference proteome</keyword>
<comment type="caution">
    <text evidence="1">The sequence shown here is derived from an EMBL/GenBank/DDBJ whole genome shotgun (WGS) entry which is preliminary data.</text>
</comment>
<dbReference type="EMBL" id="QEKV01000001">
    <property type="protein sequence ID" value="PVY95514.1"/>
    <property type="molecule type" value="Genomic_DNA"/>
</dbReference>
<name>A0A2U1E6E1_9FIRM</name>
<reference evidence="1 2" key="1">
    <citation type="submission" date="2018-04" db="EMBL/GenBank/DDBJ databases">
        <title>Genomic Encyclopedia of Type Strains, Phase IV (KMG-IV): sequencing the most valuable type-strain genomes for metagenomic binning, comparative biology and taxonomic classification.</title>
        <authorList>
            <person name="Goeker M."/>
        </authorList>
    </citation>
    <scope>NUCLEOTIDE SEQUENCE [LARGE SCALE GENOMIC DNA]</scope>
    <source>
        <strain evidence="1 2">DSM 20705</strain>
    </source>
</reference>
<dbReference type="Proteomes" id="UP000245793">
    <property type="component" value="Unassembled WGS sequence"/>
</dbReference>
<sequence length="81" mass="9769">MEKLVKVCEFMKDDPSHYDYAEYLGELNGYSVYMPVFNDRDAHIGFPRYIFMNDDEIRWAENEEIEEVIITFIDTEEEDED</sequence>
<proteinExistence type="predicted"/>
<protein>
    <submittedName>
        <fullName evidence="1">Uncharacterized protein</fullName>
    </submittedName>
</protein>
<dbReference type="AlphaFoldDB" id="A0A2U1E6E1"/>
<evidence type="ECO:0000313" key="1">
    <source>
        <dbReference type="EMBL" id="PVY95514.1"/>
    </source>
</evidence>
<accession>A0A2U1E6E1</accession>
<gene>
    <name evidence="1" type="ORF">C7381_10138</name>
</gene>
<evidence type="ECO:0000313" key="2">
    <source>
        <dbReference type="Proteomes" id="UP000245793"/>
    </source>
</evidence>